<proteinExistence type="predicted"/>
<dbReference type="EMBL" id="UINC01059550">
    <property type="protein sequence ID" value="SVB83084.1"/>
    <property type="molecule type" value="Genomic_DNA"/>
</dbReference>
<organism evidence="1">
    <name type="scientific">marine metagenome</name>
    <dbReference type="NCBI Taxonomy" id="408172"/>
    <lineage>
        <taxon>unclassified sequences</taxon>
        <taxon>metagenomes</taxon>
        <taxon>ecological metagenomes</taxon>
    </lineage>
</organism>
<feature type="non-terminal residue" evidence="1">
    <location>
        <position position="35"/>
    </location>
</feature>
<name>A0A382H718_9ZZZZ</name>
<feature type="non-terminal residue" evidence="1">
    <location>
        <position position="1"/>
    </location>
</feature>
<reference evidence="1" key="1">
    <citation type="submission" date="2018-05" db="EMBL/GenBank/DDBJ databases">
        <authorList>
            <person name="Lanie J.A."/>
            <person name="Ng W.-L."/>
            <person name="Kazmierczak K.M."/>
            <person name="Andrzejewski T.M."/>
            <person name="Davidsen T.M."/>
            <person name="Wayne K.J."/>
            <person name="Tettelin H."/>
            <person name="Glass J.I."/>
            <person name="Rusch D."/>
            <person name="Podicherti R."/>
            <person name="Tsui H.-C.T."/>
            <person name="Winkler M.E."/>
        </authorList>
    </citation>
    <scope>NUCLEOTIDE SEQUENCE</scope>
</reference>
<gene>
    <name evidence="1" type="ORF">METZ01_LOCUS235938</name>
</gene>
<dbReference type="AlphaFoldDB" id="A0A382H718"/>
<evidence type="ECO:0000313" key="1">
    <source>
        <dbReference type="EMBL" id="SVB83084.1"/>
    </source>
</evidence>
<accession>A0A382H718</accession>
<protein>
    <submittedName>
        <fullName evidence="1">Uncharacterized protein</fullName>
    </submittedName>
</protein>
<sequence>VSVAATQFWPRLGNARGACRHIQEKQEEPIHSPLG</sequence>